<proteinExistence type="predicted"/>
<comment type="caution">
    <text evidence="2">The sequence shown here is derived from an EMBL/GenBank/DDBJ whole genome shotgun (WGS) entry which is preliminary data.</text>
</comment>
<dbReference type="Proteomes" id="UP000216605">
    <property type="component" value="Unassembled WGS sequence"/>
</dbReference>
<name>A0A255ZWU4_9FLAO</name>
<dbReference type="InterPro" id="IPR025983">
    <property type="entry name" value="Cys_rich_CPCC"/>
</dbReference>
<evidence type="ECO:0000259" key="1">
    <source>
        <dbReference type="Pfam" id="PF14206"/>
    </source>
</evidence>
<reference evidence="2 3" key="1">
    <citation type="submission" date="2017-07" db="EMBL/GenBank/DDBJ databases">
        <title>Flavobacterium cyanobacteriorum sp. nov., isolated from cyanobacterial aggregates in a eutrophic lake.</title>
        <authorList>
            <person name="Cai H."/>
        </authorList>
    </citation>
    <scope>NUCLEOTIDE SEQUENCE [LARGE SCALE GENOMIC DNA]</scope>
    <source>
        <strain evidence="2 3">TH021</strain>
    </source>
</reference>
<accession>A0A255ZWU4</accession>
<keyword evidence="3" id="KW-1185">Reference proteome</keyword>
<evidence type="ECO:0000313" key="2">
    <source>
        <dbReference type="EMBL" id="OYQ45968.1"/>
    </source>
</evidence>
<organism evidence="2 3">
    <name type="scientific">Flavobacterium cyanobacteriorum</name>
    <dbReference type="NCBI Taxonomy" id="2022802"/>
    <lineage>
        <taxon>Bacteria</taxon>
        <taxon>Pseudomonadati</taxon>
        <taxon>Bacteroidota</taxon>
        <taxon>Flavobacteriia</taxon>
        <taxon>Flavobacteriales</taxon>
        <taxon>Flavobacteriaceae</taxon>
        <taxon>Flavobacterium</taxon>
    </lineage>
</organism>
<gene>
    <name evidence="2" type="ORF">CHU92_01770</name>
</gene>
<dbReference type="EMBL" id="NOXV01000131">
    <property type="protein sequence ID" value="OYQ45968.1"/>
    <property type="molecule type" value="Genomic_DNA"/>
</dbReference>
<dbReference type="RefSeq" id="WP_094411996.1">
    <property type="nucleotide sequence ID" value="NZ_NOXV01000131.1"/>
</dbReference>
<dbReference type="AlphaFoldDB" id="A0A255ZWU4"/>
<feature type="domain" description="Cysteine-rich CPCC" evidence="1">
    <location>
        <begin position="42"/>
        <end position="95"/>
    </location>
</feature>
<evidence type="ECO:0000313" key="3">
    <source>
        <dbReference type="Proteomes" id="UP000216605"/>
    </source>
</evidence>
<dbReference type="OrthoDB" id="1456570at2"/>
<protein>
    <recommendedName>
        <fullName evidence="1">Cysteine-rich CPCC domain-containing protein</fullName>
    </recommendedName>
</protein>
<sequence length="160" mass="18716">MKEQEHYNDNFNQRRDFFQKNFAIKIGKQRTDVKSEDILKNSCPVCGYLTLDERDSFDICAICFWEDDGIDDFEVNNDSGPNHMTLKEGRKIFQEAKRKLLTATEGDNNLIDTLKNKFLNLDNSIELENLDKSEIVRLQNEIVDLLTKNKVFGIEKLFDK</sequence>
<dbReference type="Pfam" id="PF14206">
    <property type="entry name" value="Cys_rich_CPCC"/>
    <property type="match status" value="1"/>
</dbReference>